<reference evidence="3 4" key="1">
    <citation type="journal article" date="2017" name="Curr. Biol.">
        <title>Genome architecture and evolution of a unichromosomal asexual nematode.</title>
        <authorList>
            <person name="Fradin H."/>
            <person name="Zegar C."/>
            <person name="Gutwein M."/>
            <person name="Lucas J."/>
            <person name="Kovtun M."/>
            <person name="Corcoran D."/>
            <person name="Baugh L.R."/>
            <person name="Kiontke K."/>
            <person name="Gunsalus K."/>
            <person name="Fitch D.H."/>
            <person name="Piano F."/>
        </authorList>
    </citation>
    <scope>NUCLEOTIDE SEQUENCE [LARGE SCALE GENOMIC DNA]</scope>
    <source>
        <strain evidence="3">PF1309</strain>
    </source>
</reference>
<dbReference type="EMBL" id="LIAE01007695">
    <property type="protein sequence ID" value="PAV77519.1"/>
    <property type="molecule type" value="Genomic_DNA"/>
</dbReference>
<dbReference type="Proteomes" id="UP000218231">
    <property type="component" value="Unassembled WGS sequence"/>
</dbReference>
<evidence type="ECO:0000313" key="3">
    <source>
        <dbReference type="EMBL" id="PAV77519.1"/>
    </source>
</evidence>
<feature type="coiled-coil region" evidence="1">
    <location>
        <begin position="224"/>
        <end position="251"/>
    </location>
</feature>
<keyword evidence="1" id="KW-0175">Coiled coil</keyword>
<organism evidence="3 4">
    <name type="scientific">Diploscapter pachys</name>
    <dbReference type="NCBI Taxonomy" id="2018661"/>
    <lineage>
        <taxon>Eukaryota</taxon>
        <taxon>Metazoa</taxon>
        <taxon>Ecdysozoa</taxon>
        <taxon>Nematoda</taxon>
        <taxon>Chromadorea</taxon>
        <taxon>Rhabditida</taxon>
        <taxon>Rhabditina</taxon>
        <taxon>Rhabditomorpha</taxon>
        <taxon>Rhabditoidea</taxon>
        <taxon>Rhabditidae</taxon>
        <taxon>Diploscapter</taxon>
    </lineage>
</organism>
<feature type="region of interest" description="Disordered" evidence="2">
    <location>
        <begin position="22"/>
        <end position="46"/>
    </location>
</feature>
<keyword evidence="4" id="KW-1185">Reference proteome</keyword>
<evidence type="ECO:0000313" key="4">
    <source>
        <dbReference type="Proteomes" id="UP000218231"/>
    </source>
</evidence>
<sequence length="295" mass="34664">MSMKSALNNPDAFNKWMENEGIEFNEPPTQEAMKEESTSQSSGYYDVEKREFDREQLTVHKDQIDTQFKYLEYQRTMCNTRDSETCYTNKQFLSKEIAEAKRNLEREKLLAQKAQVEMQLKLLDIYQATCNTKDTEQYYIDDVIPSVRNASYCIPDVEMIIESARELVDQCEYEFDSDYKKVSDEICNFTMHACERALRDLDIGRHSITSRAVKSLMILSYGLTEERRKELLEALCNLEDAENELRELCKQIKSNVKYRSSFDKLKKLVDDIDEAMKTLHNRIEVILGNENFARM</sequence>
<name>A0A2A2KUH6_9BILA</name>
<protein>
    <submittedName>
        <fullName evidence="3">Uncharacterized protein</fullName>
    </submittedName>
</protein>
<accession>A0A2A2KUH6</accession>
<feature type="coiled-coil region" evidence="1">
    <location>
        <begin position="90"/>
        <end position="117"/>
    </location>
</feature>
<proteinExistence type="predicted"/>
<dbReference type="AlphaFoldDB" id="A0A2A2KUH6"/>
<comment type="caution">
    <text evidence="3">The sequence shown here is derived from an EMBL/GenBank/DDBJ whole genome shotgun (WGS) entry which is preliminary data.</text>
</comment>
<gene>
    <name evidence="3" type="ORF">WR25_02544</name>
</gene>
<evidence type="ECO:0000256" key="2">
    <source>
        <dbReference type="SAM" id="MobiDB-lite"/>
    </source>
</evidence>
<evidence type="ECO:0000256" key="1">
    <source>
        <dbReference type="SAM" id="Coils"/>
    </source>
</evidence>